<dbReference type="KEGG" id="nhe:NECHADRAFT_85458"/>
<feature type="compositionally biased region" description="Basic and acidic residues" evidence="1">
    <location>
        <begin position="103"/>
        <end position="113"/>
    </location>
</feature>
<dbReference type="HOGENOM" id="CLU_2027323_0_0_1"/>
<dbReference type="Proteomes" id="UP000005206">
    <property type="component" value="Chromosome 10"/>
</dbReference>
<dbReference type="InParanoid" id="C7ZNP1"/>
<evidence type="ECO:0000313" key="3">
    <source>
        <dbReference type="Proteomes" id="UP000005206"/>
    </source>
</evidence>
<gene>
    <name evidence="2" type="ORF">NECHADRAFT_85458</name>
</gene>
<keyword evidence="3" id="KW-1185">Reference proteome</keyword>
<accession>C7ZNP1</accession>
<dbReference type="AlphaFoldDB" id="C7ZNP1"/>
<feature type="region of interest" description="Disordered" evidence="1">
    <location>
        <begin position="95"/>
        <end position="122"/>
    </location>
</feature>
<name>C7ZNP1_FUSV7</name>
<dbReference type="VEuPathDB" id="FungiDB:NECHADRAFT_85458"/>
<protein>
    <submittedName>
        <fullName evidence="2">Uncharacterized protein</fullName>
    </submittedName>
</protein>
<dbReference type="EMBL" id="GG698970">
    <property type="protein sequence ID" value="EEU34211.1"/>
    <property type="molecule type" value="Genomic_DNA"/>
</dbReference>
<sequence length="122" mass="13309">MKSSSIFGFVVLATKPMVNPTQKQQDSRIDSHFYVSSGNDSNHFSGRLTFNSIYLSFLSSRSAASRSISSQKASSPATNNKDTCRLTNESITVHVPPAGACHPDNEFPKREIQGVKNSENLA</sequence>
<evidence type="ECO:0000313" key="2">
    <source>
        <dbReference type="EMBL" id="EEU34211.1"/>
    </source>
</evidence>
<proteinExistence type="predicted"/>
<reference evidence="2 3" key="1">
    <citation type="journal article" date="2009" name="PLoS Genet.">
        <title>The genome of Nectria haematococca: contribution of supernumerary chromosomes to gene expansion.</title>
        <authorList>
            <person name="Coleman J.J."/>
            <person name="Rounsley S.D."/>
            <person name="Rodriguez-Carres M."/>
            <person name="Kuo A."/>
            <person name="Wasmann C.C."/>
            <person name="Grimwood J."/>
            <person name="Schmutz J."/>
            <person name="Taga M."/>
            <person name="White G.J."/>
            <person name="Zhou S."/>
            <person name="Schwartz D.C."/>
            <person name="Freitag M."/>
            <person name="Ma L.J."/>
            <person name="Danchin E.G."/>
            <person name="Henrissat B."/>
            <person name="Coutinho P.M."/>
            <person name="Nelson D.R."/>
            <person name="Straney D."/>
            <person name="Napoli C.A."/>
            <person name="Barker B.M."/>
            <person name="Gribskov M."/>
            <person name="Rep M."/>
            <person name="Kroken S."/>
            <person name="Molnar I."/>
            <person name="Rensing C."/>
            <person name="Kennell J.C."/>
            <person name="Zamora J."/>
            <person name="Farman M.L."/>
            <person name="Selker E.U."/>
            <person name="Salamov A."/>
            <person name="Shapiro H."/>
            <person name="Pangilinan J."/>
            <person name="Lindquist E."/>
            <person name="Lamers C."/>
            <person name="Grigoriev I.V."/>
            <person name="Geiser D.M."/>
            <person name="Covert S.F."/>
            <person name="Temporini E."/>
            <person name="Vanetten H.D."/>
        </authorList>
    </citation>
    <scope>NUCLEOTIDE SEQUENCE [LARGE SCALE GENOMIC DNA]</scope>
    <source>
        <strain evidence="3">ATCC MYA-4622 / CBS 123669 / FGSC 9596 / NRRL 45880 / 77-13-4</strain>
    </source>
</reference>
<evidence type="ECO:0000256" key="1">
    <source>
        <dbReference type="SAM" id="MobiDB-lite"/>
    </source>
</evidence>
<organism evidence="2 3">
    <name type="scientific">Fusarium vanettenii (strain ATCC MYA-4622 / CBS 123669 / FGSC 9596 / NRRL 45880 / 77-13-4)</name>
    <name type="common">Fusarium solani subsp. pisi</name>
    <dbReference type="NCBI Taxonomy" id="660122"/>
    <lineage>
        <taxon>Eukaryota</taxon>
        <taxon>Fungi</taxon>
        <taxon>Dikarya</taxon>
        <taxon>Ascomycota</taxon>
        <taxon>Pezizomycotina</taxon>
        <taxon>Sordariomycetes</taxon>
        <taxon>Hypocreomycetidae</taxon>
        <taxon>Hypocreales</taxon>
        <taxon>Nectriaceae</taxon>
        <taxon>Fusarium</taxon>
        <taxon>Fusarium solani species complex</taxon>
        <taxon>Fusarium vanettenii</taxon>
    </lineage>
</organism>
<dbReference type="RefSeq" id="XP_003039924.1">
    <property type="nucleotide sequence ID" value="XM_003039878.1"/>
</dbReference>
<dbReference type="GeneID" id="9677859"/>